<dbReference type="PANTHER" id="PTHR30213:SF0">
    <property type="entry name" value="UPF0761 MEMBRANE PROTEIN YIHY"/>
    <property type="match status" value="1"/>
</dbReference>
<dbReference type="Proteomes" id="UP000215545">
    <property type="component" value="Unassembled WGS sequence"/>
</dbReference>
<dbReference type="InterPro" id="IPR017039">
    <property type="entry name" value="Virul_fac_BrkB"/>
</dbReference>
<evidence type="ECO:0000256" key="4">
    <source>
        <dbReference type="ARBA" id="ARBA00022989"/>
    </source>
</evidence>
<name>A0A1N6ZHI6_9BACI</name>
<evidence type="ECO:0000256" key="6">
    <source>
        <dbReference type="SAM" id="Phobius"/>
    </source>
</evidence>
<evidence type="ECO:0000256" key="5">
    <source>
        <dbReference type="ARBA" id="ARBA00023136"/>
    </source>
</evidence>
<proteinExistence type="predicted"/>
<evidence type="ECO:0000256" key="3">
    <source>
        <dbReference type="ARBA" id="ARBA00022692"/>
    </source>
</evidence>
<dbReference type="EMBL" id="MWSK01000006">
    <property type="protein sequence ID" value="OXS76705.1"/>
    <property type="molecule type" value="Genomic_DNA"/>
</dbReference>
<feature type="transmembrane region" description="Helical" evidence="6">
    <location>
        <begin position="201"/>
        <end position="220"/>
    </location>
</feature>
<sequence>MKITKQMLVRFFGERFYDQAAQTAYYLLLSAIPFIIFMLSLISFFPIDQQAILDFARPYAPGESFDLIEENVNAVLSAGKGQVLSLSLVSTFWLSSMAVQSLGRSLNDANGIERDLPFWKGLLRDFGVTLIFMIMVPLSLVIPLLEKVLRWIVAQSDTIEHWSGWLDIWPAAQWGIGSLFLLLFFIAFYKILPNERQTVRFVLPGAIFAALGWQVVSWLFGTYASAFSYTRLYGQLSGIIVLVLWFYLTAVVILLGGLLNAEKARKEERTH</sequence>
<feature type="transmembrane region" description="Helical" evidence="6">
    <location>
        <begin position="122"/>
        <end position="145"/>
    </location>
</feature>
<organism evidence="8 9">
    <name type="scientific">Domibacillus enclensis</name>
    <dbReference type="NCBI Taxonomy" id="1017273"/>
    <lineage>
        <taxon>Bacteria</taxon>
        <taxon>Bacillati</taxon>
        <taxon>Bacillota</taxon>
        <taxon>Bacilli</taxon>
        <taxon>Bacillales</taxon>
        <taxon>Bacillaceae</taxon>
        <taxon>Domibacillus</taxon>
    </lineage>
</organism>
<evidence type="ECO:0000313" key="9">
    <source>
        <dbReference type="Proteomes" id="UP000186385"/>
    </source>
</evidence>
<feature type="transmembrane region" description="Helical" evidence="6">
    <location>
        <begin position="25"/>
        <end position="47"/>
    </location>
</feature>
<keyword evidence="5 6" id="KW-0472">Membrane</keyword>
<dbReference type="NCBIfam" id="TIGR00765">
    <property type="entry name" value="yihY_not_rbn"/>
    <property type="match status" value="1"/>
</dbReference>
<dbReference type="AlphaFoldDB" id="A0A1N6ZHI6"/>
<feature type="transmembrane region" description="Helical" evidence="6">
    <location>
        <begin position="232"/>
        <end position="259"/>
    </location>
</feature>
<keyword evidence="3 6" id="KW-0812">Transmembrane</keyword>
<keyword evidence="10" id="KW-1185">Reference proteome</keyword>
<gene>
    <name evidence="7" type="ORF">B1B05_13660</name>
    <name evidence="8" type="ORF">SAMN05443094_106222</name>
</gene>
<dbReference type="Proteomes" id="UP000186385">
    <property type="component" value="Unassembled WGS sequence"/>
</dbReference>
<dbReference type="OrthoDB" id="9775903at2"/>
<evidence type="ECO:0000256" key="1">
    <source>
        <dbReference type="ARBA" id="ARBA00004651"/>
    </source>
</evidence>
<dbReference type="STRING" id="1017273.SAMN05443094_106222"/>
<evidence type="ECO:0000313" key="7">
    <source>
        <dbReference type="EMBL" id="OXS76705.1"/>
    </source>
</evidence>
<keyword evidence="2" id="KW-1003">Cell membrane</keyword>
<evidence type="ECO:0000256" key="2">
    <source>
        <dbReference type="ARBA" id="ARBA00022475"/>
    </source>
</evidence>
<reference evidence="10" key="2">
    <citation type="submission" date="2017-03" db="EMBL/GenBank/DDBJ databases">
        <title>Bacillus sp. V-88(T) DSM27956, whole genome shotgun sequencing project.</title>
        <authorList>
            <person name="Dastager S.G."/>
            <person name="Neurgaonkar P.S."/>
            <person name="Dharne M.S."/>
        </authorList>
    </citation>
    <scope>NUCLEOTIDE SEQUENCE [LARGE SCALE GENOMIC DNA]</scope>
    <source>
        <strain evidence="10">DSM 25145</strain>
    </source>
</reference>
<dbReference type="Pfam" id="PF03631">
    <property type="entry name" value="Virul_fac_BrkB"/>
    <property type="match status" value="1"/>
</dbReference>
<evidence type="ECO:0000313" key="8">
    <source>
        <dbReference type="EMBL" id="SIR26244.1"/>
    </source>
</evidence>
<accession>A0A1N6ZHI6</accession>
<dbReference type="GO" id="GO:0005886">
    <property type="term" value="C:plasma membrane"/>
    <property type="evidence" value="ECO:0007669"/>
    <property type="project" value="UniProtKB-SubCell"/>
</dbReference>
<reference evidence="7" key="3">
    <citation type="submission" date="2017-03" db="EMBL/GenBank/DDBJ databases">
        <authorList>
            <person name="Dastager S.G."/>
            <person name="Neurgaonkar P.S."/>
            <person name="Dharne M.S."/>
        </authorList>
    </citation>
    <scope>NUCLEOTIDE SEQUENCE</scope>
    <source>
        <strain evidence="7">DSM 25145</strain>
    </source>
</reference>
<protein>
    <submittedName>
        <fullName evidence="8">Membrane protein</fullName>
    </submittedName>
</protein>
<feature type="transmembrane region" description="Helical" evidence="6">
    <location>
        <begin position="171"/>
        <end position="189"/>
    </location>
</feature>
<evidence type="ECO:0000313" key="10">
    <source>
        <dbReference type="Proteomes" id="UP000215545"/>
    </source>
</evidence>
<comment type="subcellular location">
    <subcellularLocation>
        <location evidence="1">Cell membrane</location>
        <topology evidence="1">Multi-pass membrane protein</topology>
    </subcellularLocation>
</comment>
<dbReference type="PIRSF" id="PIRSF035875">
    <property type="entry name" value="RNase_BN"/>
    <property type="match status" value="1"/>
</dbReference>
<dbReference type="EMBL" id="FTLX01000006">
    <property type="protein sequence ID" value="SIR26244.1"/>
    <property type="molecule type" value="Genomic_DNA"/>
</dbReference>
<keyword evidence="4 6" id="KW-1133">Transmembrane helix</keyword>
<dbReference type="RefSeq" id="WP_045849003.1">
    <property type="nucleotide sequence ID" value="NZ_FTLX01000006.1"/>
</dbReference>
<reference evidence="8 9" key="1">
    <citation type="submission" date="2017-01" db="EMBL/GenBank/DDBJ databases">
        <authorList>
            <person name="Mah S.A."/>
            <person name="Swanson W.J."/>
            <person name="Moy G.W."/>
            <person name="Vacquier V.D."/>
        </authorList>
    </citation>
    <scope>NUCLEOTIDE SEQUENCE [LARGE SCALE GENOMIC DNA]</scope>
    <source>
        <strain evidence="8 9">NIO-1016</strain>
    </source>
</reference>
<dbReference type="PANTHER" id="PTHR30213">
    <property type="entry name" value="INNER MEMBRANE PROTEIN YHJD"/>
    <property type="match status" value="1"/>
</dbReference>
<feature type="transmembrane region" description="Helical" evidence="6">
    <location>
        <begin position="83"/>
        <end position="102"/>
    </location>
</feature>